<evidence type="ECO:0000256" key="5">
    <source>
        <dbReference type="ARBA" id="ARBA00022692"/>
    </source>
</evidence>
<keyword evidence="12" id="KW-1185">Reference proteome</keyword>
<dbReference type="CDD" id="cd11480">
    <property type="entry name" value="SLC5sbd_u4"/>
    <property type="match status" value="1"/>
</dbReference>
<dbReference type="Pfam" id="PF00474">
    <property type="entry name" value="SSF"/>
    <property type="match status" value="2"/>
</dbReference>
<comment type="similarity">
    <text evidence="2 9">Belongs to the sodium:solute symporter (SSF) (TC 2.A.21) family.</text>
</comment>
<protein>
    <submittedName>
        <fullName evidence="11">Cation acetate symporter</fullName>
    </submittedName>
</protein>
<keyword evidence="7 10" id="KW-1133">Transmembrane helix</keyword>
<dbReference type="RefSeq" id="WP_349298334.1">
    <property type="nucleotide sequence ID" value="NZ_JBEDNQ010000004.1"/>
</dbReference>
<feature type="transmembrane region" description="Helical" evidence="10">
    <location>
        <begin position="535"/>
        <end position="553"/>
    </location>
</feature>
<feature type="transmembrane region" description="Helical" evidence="10">
    <location>
        <begin position="491"/>
        <end position="515"/>
    </location>
</feature>
<dbReference type="Gene3D" id="1.20.1730.10">
    <property type="entry name" value="Sodium/glucose cotransporter"/>
    <property type="match status" value="1"/>
</dbReference>
<evidence type="ECO:0000313" key="12">
    <source>
        <dbReference type="Proteomes" id="UP001494902"/>
    </source>
</evidence>
<evidence type="ECO:0000256" key="4">
    <source>
        <dbReference type="ARBA" id="ARBA00022475"/>
    </source>
</evidence>
<organism evidence="11 12">
    <name type="scientific">Pseudonocardia nematodicida</name>
    <dbReference type="NCBI Taxonomy" id="1206997"/>
    <lineage>
        <taxon>Bacteria</taxon>
        <taxon>Bacillati</taxon>
        <taxon>Actinomycetota</taxon>
        <taxon>Actinomycetes</taxon>
        <taxon>Pseudonocardiales</taxon>
        <taxon>Pseudonocardiaceae</taxon>
        <taxon>Pseudonocardia</taxon>
    </lineage>
</organism>
<feature type="transmembrane region" description="Helical" evidence="10">
    <location>
        <begin position="117"/>
        <end position="134"/>
    </location>
</feature>
<evidence type="ECO:0000256" key="6">
    <source>
        <dbReference type="ARBA" id="ARBA00022847"/>
    </source>
</evidence>
<comment type="caution">
    <text evidence="11">The sequence shown here is derived from an EMBL/GenBank/DDBJ whole genome shotgun (WGS) entry which is preliminary data.</text>
</comment>
<evidence type="ECO:0000256" key="8">
    <source>
        <dbReference type="ARBA" id="ARBA00023136"/>
    </source>
</evidence>
<reference evidence="11 12" key="1">
    <citation type="submission" date="2024-03" db="EMBL/GenBank/DDBJ databases">
        <title>Draft genome sequence of Pseudonocardia nematodicida JCM 31783.</title>
        <authorList>
            <person name="Butdee W."/>
            <person name="Duangmal K."/>
        </authorList>
    </citation>
    <scope>NUCLEOTIDE SEQUENCE [LARGE SCALE GENOMIC DNA]</scope>
    <source>
        <strain evidence="11 12">JCM 31783</strain>
    </source>
</reference>
<feature type="transmembrane region" description="Helical" evidence="10">
    <location>
        <begin position="304"/>
        <end position="328"/>
    </location>
</feature>
<dbReference type="PANTHER" id="PTHR48086:SF6">
    <property type="entry name" value="CATION_ACETATE SYMPORTER ACTP"/>
    <property type="match status" value="1"/>
</dbReference>
<dbReference type="InterPro" id="IPR050277">
    <property type="entry name" value="Sodium:Solute_Symporter"/>
</dbReference>
<evidence type="ECO:0000256" key="2">
    <source>
        <dbReference type="ARBA" id="ARBA00006434"/>
    </source>
</evidence>
<evidence type="ECO:0000256" key="1">
    <source>
        <dbReference type="ARBA" id="ARBA00004651"/>
    </source>
</evidence>
<evidence type="ECO:0000256" key="3">
    <source>
        <dbReference type="ARBA" id="ARBA00022448"/>
    </source>
</evidence>
<keyword evidence="6" id="KW-0769">Symport</keyword>
<proteinExistence type="inferred from homology"/>
<sequence length="585" mass="60583">MSAGAIVSLVAIVLVAVVSAVIGSVGHRTRLTSDFLVASRSVPSRLNASAISGEYLSAASFLGIAGLILIDGVDALWYAVGYTAGYLALLLFVAAPLRRSGAYTVPDFADARLASPALRRVCAGVVILICWLYLLPQLQGAGLTVGVVTGMPDWVGSAAAGAIVLATVAGGGMRSVTFVQAFQYWFKLTALAVPVVVGALIWLGDGHTFGRGEPPEFREPTTVSVTTPVTLDVRLSVDVTARGTVDGQPVDGPVRWVAGSSHDVGEGTELEFAAGEPVPVTSGAPADDETWLRPFATAGEHQLLATYSLILATFLGTMGLPHVLGRFYTNSDGRAARRSAVLVLAMLGGFYVMVTMMGVLSRVYTPQLLVTGRSDAAVLLLPTAMLGSDVLGVVIGGLVAAGAWAAFLSTASGLLVSLASVVSTDVLPRRGSMTARFPLATVLAGVPPTIVALVPTGLNFAEAVALVFAVAASTFCPLLILGIWWRGLTDVGAIAGVLVGGVVSTTAVVAALAGLDPLVAGVGGSWAEVLLHRPAIVSVPLAFLTMIVLSRLTRPRRPIDVDQVLLRLHAPERLGLMRDRLDDRS</sequence>
<keyword evidence="4" id="KW-1003">Cell membrane</keyword>
<keyword evidence="3" id="KW-0813">Transport</keyword>
<evidence type="ECO:0000313" key="11">
    <source>
        <dbReference type="EMBL" id="MEQ3551270.1"/>
    </source>
</evidence>
<evidence type="ECO:0000256" key="9">
    <source>
        <dbReference type="RuleBase" id="RU362091"/>
    </source>
</evidence>
<dbReference type="EMBL" id="JBEDNQ010000004">
    <property type="protein sequence ID" value="MEQ3551270.1"/>
    <property type="molecule type" value="Genomic_DNA"/>
</dbReference>
<feature type="transmembrane region" description="Helical" evidence="10">
    <location>
        <begin position="390"/>
        <end position="416"/>
    </location>
</feature>
<name>A0ABV1K9X7_9PSEU</name>
<feature type="transmembrane region" description="Helical" evidence="10">
    <location>
        <begin position="340"/>
        <end position="360"/>
    </location>
</feature>
<feature type="transmembrane region" description="Helical" evidence="10">
    <location>
        <begin position="46"/>
        <end position="70"/>
    </location>
</feature>
<keyword evidence="5 10" id="KW-0812">Transmembrane</keyword>
<dbReference type="InterPro" id="IPR038377">
    <property type="entry name" value="Na/Glc_symporter_sf"/>
</dbReference>
<gene>
    <name evidence="11" type="ORF">WIS52_12385</name>
</gene>
<feature type="transmembrane region" description="Helical" evidence="10">
    <location>
        <begin position="6"/>
        <end position="25"/>
    </location>
</feature>
<feature type="transmembrane region" description="Helical" evidence="10">
    <location>
        <begin position="464"/>
        <end position="484"/>
    </location>
</feature>
<accession>A0ABV1K9X7</accession>
<dbReference type="PANTHER" id="PTHR48086">
    <property type="entry name" value="SODIUM/PROLINE SYMPORTER-RELATED"/>
    <property type="match status" value="1"/>
</dbReference>
<feature type="transmembrane region" description="Helical" evidence="10">
    <location>
        <begin position="184"/>
        <end position="204"/>
    </location>
</feature>
<evidence type="ECO:0000256" key="10">
    <source>
        <dbReference type="SAM" id="Phobius"/>
    </source>
</evidence>
<comment type="subcellular location">
    <subcellularLocation>
        <location evidence="1">Cell membrane</location>
        <topology evidence="1">Multi-pass membrane protein</topology>
    </subcellularLocation>
</comment>
<keyword evidence="8 10" id="KW-0472">Membrane</keyword>
<dbReference type="Proteomes" id="UP001494902">
    <property type="component" value="Unassembled WGS sequence"/>
</dbReference>
<feature type="transmembrane region" description="Helical" evidence="10">
    <location>
        <begin position="437"/>
        <end position="458"/>
    </location>
</feature>
<dbReference type="PROSITE" id="PS50283">
    <property type="entry name" value="NA_SOLUT_SYMP_3"/>
    <property type="match status" value="1"/>
</dbReference>
<feature type="transmembrane region" description="Helical" evidence="10">
    <location>
        <begin position="154"/>
        <end position="172"/>
    </location>
</feature>
<evidence type="ECO:0000256" key="7">
    <source>
        <dbReference type="ARBA" id="ARBA00022989"/>
    </source>
</evidence>
<feature type="transmembrane region" description="Helical" evidence="10">
    <location>
        <begin position="76"/>
        <end position="97"/>
    </location>
</feature>
<dbReference type="InterPro" id="IPR001734">
    <property type="entry name" value="Na/solute_symporter"/>
</dbReference>